<dbReference type="AlphaFoldDB" id="A0ABD3PY84"/>
<comment type="caution">
    <text evidence="7">The sequence shown here is derived from an EMBL/GenBank/DDBJ whole genome shotgun (WGS) entry which is preliminary data.</text>
</comment>
<dbReference type="PANTHER" id="PTHR11266:SF121">
    <property type="entry name" value="OS09G0315000 PROTEIN"/>
    <property type="match status" value="1"/>
</dbReference>
<keyword evidence="3" id="KW-0812">Transmembrane</keyword>
<feature type="region of interest" description="Disordered" evidence="6">
    <location>
        <begin position="353"/>
        <end position="374"/>
    </location>
</feature>
<comment type="subcellular location">
    <subcellularLocation>
        <location evidence="1">Membrane</location>
        <topology evidence="1">Multi-pass membrane protein</topology>
    </subcellularLocation>
</comment>
<organism evidence="7 8">
    <name type="scientific">Cyclotella cryptica</name>
    <dbReference type="NCBI Taxonomy" id="29204"/>
    <lineage>
        <taxon>Eukaryota</taxon>
        <taxon>Sar</taxon>
        <taxon>Stramenopiles</taxon>
        <taxon>Ochrophyta</taxon>
        <taxon>Bacillariophyta</taxon>
        <taxon>Coscinodiscophyceae</taxon>
        <taxon>Thalassiosirophycidae</taxon>
        <taxon>Stephanodiscales</taxon>
        <taxon>Stephanodiscaceae</taxon>
        <taxon>Cyclotella</taxon>
    </lineage>
</organism>
<sequence length="374" mass="41662">MMLLARIPLSAVTVNAITPVTMPTHHNQSLTMKSVRRNRIRRHRLLMSSLAAISTVFSMQTFTGEAFSTASLVTRTTSQAPTSLAYLQSTRTFSSTLDCEYELSTSSDASPIPPITPNTPTAPAIQSRTISTNYIINSSILLIAIITILYQVLSVDLGITRGWSPEEIAARIPLDNWRSYTNVLNMAPLQTKAVTSATVYTIGDIIAQNKEGRDMGELDRGRILRSLLAGLIGHGPMSHVWYHVSEDFFDGVLGGVHWWDFIPKVIVDQTVFGPIWNNSYIILLGIMQLQRPSQIWSDMKRTTIPLIVSGLKLWPFVHCITYGVIPLENRLLWVDAVEIVWVTILASQAAGEEKKSPQENMNGEMVPQEETIKR</sequence>
<keyword evidence="4" id="KW-1133">Transmembrane helix</keyword>
<dbReference type="EMBL" id="JABMIG020000098">
    <property type="protein sequence ID" value="KAL3792812.1"/>
    <property type="molecule type" value="Genomic_DNA"/>
</dbReference>
<accession>A0ABD3PY84</accession>
<keyword evidence="5" id="KW-0472">Membrane</keyword>
<evidence type="ECO:0000256" key="1">
    <source>
        <dbReference type="ARBA" id="ARBA00004141"/>
    </source>
</evidence>
<dbReference type="InterPro" id="IPR007248">
    <property type="entry name" value="Mpv17_PMP22"/>
</dbReference>
<keyword evidence="8" id="KW-1185">Reference proteome</keyword>
<dbReference type="Pfam" id="PF04117">
    <property type="entry name" value="Mpv17_PMP22"/>
    <property type="match status" value="1"/>
</dbReference>
<gene>
    <name evidence="7" type="ORF">HJC23_002619</name>
</gene>
<evidence type="ECO:0000256" key="2">
    <source>
        <dbReference type="ARBA" id="ARBA00006824"/>
    </source>
</evidence>
<comment type="similarity">
    <text evidence="2">Belongs to the peroxisomal membrane protein PXMP2/4 family.</text>
</comment>
<name>A0ABD3PY84_9STRA</name>
<evidence type="ECO:0000256" key="6">
    <source>
        <dbReference type="SAM" id="MobiDB-lite"/>
    </source>
</evidence>
<protein>
    <submittedName>
        <fullName evidence="7">Uncharacterized protein</fullName>
    </submittedName>
</protein>
<evidence type="ECO:0000256" key="5">
    <source>
        <dbReference type="ARBA" id="ARBA00023136"/>
    </source>
</evidence>
<evidence type="ECO:0000313" key="7">
    <source>
        <dbReference type="EMBL" id="KAL3792812.1"/>
    </source>
</evidence>
<reference evidence="7 8" key="1">
    <citation type="journal article" date="2020" name="G3 (Bethesda)">
        <title>Improved Reference Genome for Cyclotella cryptica CCMP332, a Model for Cell Wall Morphogenesis, Salinity Adaptation, and Lipid Production in Diatoms (Bacillariophyta).</title>
        <authorList>
            <person name="Roberts W.R."/>
            <person name="Downey K.M."/>
            <person name="Ruck E.C."/>
            <person name="Traller J.C."/>
            <person name="Alverson A.J."/>
        </authorList>
    </citation>
    <scope>NUCLEOTIDE SEQUENCE [LARGE SCALE GENOMIC DNA]</scope>
    <source>
        <strain evidence="7 8">CCMP332</strain>
    </source>
</reference>
<dbReference type="PANTHER" id="PTHR11266">
    <property type="entry name" value="PEROXISOMAL MEMBRANE PROTEIN 2, PXMP2 MPV17"/>
    <property type="match status" value="1"/>
</dbReference>
<evidence type="ECO:0000256" key="4">
    <source>
        <dbReference type="ARBA" id="ARBA00022989"/>
    </source>
</evidence>
<dbReference type="GO" id="GO:0016020">
    <property type="term" value="C:membrane"/>
    <property type="evidence" value="ECO:0007669"/>
    <property type="project" value="UniProtKB-SubCell"/>
</dbReference>
<evidence type="ECO:0000256" key="3">
    <source>
        <dbReference type="ARBA" id="ARBA00022692"/>
    </source>
</evidence>
<proteinExistence type="inferred from homology"/>
<dbReference type="Proteomes" id="UP001516023">
    <property type="component" value="Unassembled WGS sequence"/>
</dbReference>
<evidence type="ECO:0000313" key="8">
    <source>
        <dbReference type="Proteomes" id="UP001516023"/>
    </source>
</evidence>